<dbReference type="InterPro" id="IPR036397">
    <property type="entry name" value="RNaseH_sf"/>
</dbReference>
<protein>
    <submittedName>
        <fullName evidence="2">Poly(A)-specific ribonuclease</fullName>
        <ecNumber evidence="2">3.1.13.4</ecNumber>
    </submittedName>
</protein>
<keyword evidence="2" id="KW-0378">Hydrolase</keyword>
<evidence type="ECO:0000259" key="1">
    <source>
        <dbReference type="PROSITE" id="PS50235"/>
    </source>
</evidence>
<dbReference type="Pfam" id="PF13423">
    <property type="entry name" value="UCH_1"/>
    <property type="match status" value="1"/>
</dbReference>
<feature type="domain" description="USP" evidence="1">
    <location>
        <begin position="1"/>
        <end position="75"/>
    </location>
</feature>
<dbReference type="InterPro" id="IPR050785">
    <property type="entry name" value="PAN2-PAN3_catalytic_subunit"/>
</dbReference>
<dbReference type="InterPro" id="IPR028889">
    <property type="entry name" value="USP"/>
</dbReference>
<dbReference type="EMBL" id="JAVRRA010008772">
    <property type="protein sequence ID" value="KAK5255951.1"/>
    <property type="molecule type" value="Genomic_DNA"/>
</dbReference>
<dbReference type="Gene3D" id="3.30.420.10">
    <property type="entry name" value="Ribonuclease H-like superfamily/Ribonuclease H"/>
    <property type="match status" value="1"/>
</dbReference>
<dbReference type="Proteomes" id="UP001357485">
    <property type="component" value="Unassembled WGS sequence"/>
</dbReference>
<dbReference type="InterPro" id="IPR028881">
    <property type="entry name" value="PAN2_UCH_dom"/>
</dbReference>
<comment type="caution">
    <text evidence="2">The sequence shown here is derived from an EMBL/GenBank/DDBJ whole genome shotgun (WGS) entry which is preliminary data.</text>
</comment>
<reference evidence="2 3" key="1">
    <citation type="submission" date="2023-08" db="EMBL/GenBank/DDBJ databases">
        <title>Black Yeasts Isolated from many extreme environments.</title>
        <authorList>
            <person name="Coleine C."/>
            <person name="Stajich J.E."/>
            <person name="Selbmann L."/>
        </authorList>
    </citation>
    <scope>NUCLEOTIDE SEQUENCE [LARGE SCALE GENOMIC DNA]</scope>
    <source>
        <strain evidence="2 3">CCFEE 536</strain>
    </source>
</reference>
<feature type="non-terminal residue" evidence="2">
    <location>
        <position position="196"/>
    </location>
</feature>
<dbReference type="GO" id="GO:0004535">
    <property type="term" value="F:poly(A)-specific ribonuclease activity"/>
    <property type="evidence" value="ECO:0007669"/>
    <property type="project" value="UniProtKB-EC"/>
</dbReference>
<dbReference type="PANTHER" id="PTHR15728:SF0">
    <property type="entry name" value="PAN2-PAN3 DEADENYLATION COMPLEX CATALYTIC SUBUNIT PAN2"/>
    <property type="match status" value="1"/>
</dbReference>
<name>A0ABR0LX90_9PEZI</name>
<keyword evidence="3" id="KW-1185">Reference proteome</keyword>
<dbReference type="PROSITE" id="PS50235">
    <property type="entry name" value="USP_3"/>
    <property type="match status" value="1"/>
</dbReference>
<gene>
    <name evidence="2" type="primary">PAN2_3</name>
    <name evidence="2" type="ORF">LTR16_004345</name>
</gene>
<organism evidence="2 3">
    <name type="scientific">Cryomyces antarcticus</name>
    <dbReference type="NCBI Taxonomy" id="329879"/>
    <lineage>
        <taxon>Eukaryota</taxon>
        <taxon>Fungi</taxon>
        <taxon>Dikarya</taxon>
        <taxon>Ascomycota</taxon>
        <taxon>Pezizomycotina</taxon>
        <taxon>Dothideomycetes</taxon>
        <taxon>Dothideomycetes incertae sedis</taxon>
        <taxon>Cryomyces</taxon>
    </lineage>
</organism>
<accession>A0ABR0LX90</accession>
<dbReference type="Gene3D" id="3.90.70.10">
    <property type="entry name" value="Cysteine proteinases"/>
    <property type="match status" value="1"/>
</dbReference>
<dbReference type="EC" id="3.1.13.4" evidence="2"/>
<sequence>MVYELVGIVADINSGENQKPHLVSLINVGPSSRDPNAESQWHLFNDFLVRATTQEEALRFEPSWKLPSILTYQVKTHSHNIDDSWKENLDPSLLYRRYSTTQGNPHTFRYLSHTTEAPRPGTHVAIDAEFVALQREEIEVKADGTRETVRPSRLGLARVSVLRGSGPDQGLPFIDDYIAISEPVVDYLTAFSGISP</sequence>
<evidence type="ECO:0000313" key="2">
    <source>
        <dbReference type="EMBL" id="KAK5255951.1"/>
    </source>
</evidence>
<evidence type="ECO:0000313" key="3">
    <source>
        <dbReference type="Proteomes" id="UP001357485"/>
    </source>
</evidence>
<proteinExistence type="predicted"/>
<dbReference type="PANTHER" id="PTHR15728">
    <property type="entry name" value="DEADENYLATION COMPLEX CATALYTIC SUBUNIT PAN2"/>
    <property type="match status" value="1"/>
</dbReference>